<organism evidence="2 3">
    <name type="scientific">Tropilaelaps mercedesae</name>
    <dbReference type="NCBI Taxonomy" id="418985"/>
    <lineage>
        <taxon>Eukaryota</taxon>
        <taxon>Metazoa</taxon>
        <taxon>Ecdysozoa</taxon>
        <taxon>Arthropoda</taxon>
        <taxon>Chelicerata</taxon>
        <taxon>Arachnida</taxon>
        <taxon>Acari</taxon>
        <taxon>Parasitiformes</taxon>
        <taxon>Mesostigmata</taxon>
        <taxon>Gamasina</taxon>
        <taxon>Dermanyssoidea</taxon>
        <taxon>Laelapidae</taxon>
        <taxon>Tropilaelaps</taxon>
    </lineage>
</organism>
<dbReference type="Gene3D" id="3.30.300.30">
    <property type="match status" value="1"/>
</dbReference>
<evidence type="ECO:0000259" key="1">
    <source>
        <dbReference type="Pfam" id="PF13193"/>
    </source>
</evidence>
<dbReference type="EMBL" id="MNPL01019595">
    <property type="protein sequence ID" value="OQR69848.1"/>
    <property type="molecule type" value="Genomic_DNA"/>
</dbReference>
<evidence type="ECO:0000313" key="3">
    <source>
        <dbReference type="Proteomes" id="UP000192247"/>
    </source>
</evidence>
<name>A0A1V9X8Z7_9ACAR</name>
<dbReference type="GO" id="GO:0004497">
    <property type="term" value="F:monooxygenase activity"/>
    <property type="evidence" value="ECO:0007669"/>
    <property type="project" value="UniProtKB-KW"/>
</dbReference>
<reference evidence="2 3" key="1">
    <citation type="journal article" date="2017" name="Gigascience">
        <title>Draft genome of the honey bee ectoparasitic mite, Tropilaelaps mercedesae, is shaped by the parasitic life history.</title>
        <authorList>
            <person name="Dong X."/>
            <person name="Armstrong S.D."/>
            <person name="Xia D."/>
            <person name="Makepeace B.L."/>
            <person name="Darby A.C."/>
            <person name="Kadowaki T."/>
        </authorList>
    </citation>
    <scope>NUCLEOTIDE SEQUENCE [LARGE SCALE GENOMIC DNA]</scope>
    <source>
        <strain evidence="2">Wuxi-XJTLU</strain>
    </source>
</reference>
<comment type="caution">
    <text evidence="2">The sequence shown here is derived from an EMBL/GenBank/DDBJ whole genome shotgun (WGS) entry which is preliminary data.</text>
</comment>
<sequence length="144" mass="16113">MTDDFTEDGFYRTGDIGVIDVDGQLNLLGRNKQFIICLDSRVSPMEIENVLLEHPAVAEAVVVGVPHPHYQEAPTALVVTKGRISKEHLNSELVEFVAARLVEYKQLHGGVFFTDELEKTRSGKYSRGAIEKTIRRLIEESKSS</sequence>
<dbReference type="STRING" id="418985.A0A1V9X8Z7"/>
<accession>A0A1V9X8Z7</accession>
<keyword evidence="3" id="KW-1185">Reference proteome</keyword>
<dbReference type="Pfam" id="PF13193">
    <property type="entry name" value="AMP-binding_C"/>
    <property type="match status" value="1"/>
</dbReference>
<dbReference type="InterPro" id="IPR045851">
    <property type="entry name" value="AMP-bd_C_sf"/>
</dbReference>
<dbReference type="InParanoid" id="A0A1V9X8Z7"/>
<dbReference type="OrthoDB" id="6488590at2759"/>
<dbReference type="SUPFAM" id="SSF56801">
    <property type="entry name" value="Acetyl-CoA synthetase-like"/>
    <property type="match status" value="1"/>
</dbReference>
<dbReference type="PANTHER" id="PTHR24096">
    <property type="entry name" value="LONG-CHAIN-FATTY-ACID--COA LIGASE"/>
    <property type="match status" value="1"/>
</dbReference>
<keyword evidence="2" id="KW-0560">Oxidoreductase</keyword>
<gene>
    <name evidence="2" type="ORF">BIW11_04279</name>
</gene>
<dbReference type="AlphaFoldDB" id="A0A1V9X8Z7"/>
<dbReference type="Gene3D" id="2.30.38.10">
    <property type="entry name" value="Luciferase, Domain 3"/>
    <property type="match status" value="1"/>
</dbReference>
<feature type="domain" description="AMP-binding enzyme C-terminal" evidence="1">
    <location>
        <begin position="46"/>
        <end position="124"/>
    </location>
</feature>
<dbReference type="Proteomes" id="UP000192247">
    <property type="component" value="Unassembled WGS sequence"/>
</dbReference>
<protein>
    <submittedName>
        <fullName evidence="2">Luciferin 4-monooxygenase-like</fullName>
    </submittedName>
</protein>
<dbReference type="PANTHER" id="PTHR24096:SF422">
    <property type="entry name" value="BCDNA.GH02901"/>
    <property type="match status" value="1"/>
</dbReference>
<proteinExistence type="predicted"/>
<dbReference type="GO" id="GO:0016405">
    <property type="term" value="F:CoA-ligase activity"/>
    <property type="evidence" value="ECO:0007669"/>
    <property type="project" value="TreeGrafter"/>
</dbReference>
<evidence type="ECO:0000313" key="2">
    <source>
        <dbReference type="EMBL" id="OQR69848.1"/>
    </source>
</evidence>
<keyword evidence="2" id="KW-0503">Monooxygenase</keyword>
<dbReference type="InterPro" id="IPR025110">
    <property type="entry name" value="AMP-bd_C"/>
</dbReference>